<protein>
    <submittedName>
        <fullName evidence="2">Uncharacterized protein</fullName>
    </submittedName>
</protein>
<dbReference type="AlphaFoldDB" id="A0A9P0CCT8"/>
<reference evidence="2" key="2">
    <citation type="submission" date="2022-10" db="EMBL/GenBank/DDBJ databases">
        <authorList>
            <consortium name="ENA_rothamsted_submissions"/>
            <consortium name="culmorum"/>
            <person name="King R."/>
        </authorList>
    </citation>
    <scope>NUCLEOTIDE SEQUENCE</scope>
</reference>
<sequence length="581" mass="67750">MMLGSNKIERPKAIRKTIESEDVSKLVIPLTESKEPPQVIVDTLVETESQFGNVIKYNDTDDINSTPKRSMKNDYESEIIKKIEYTEEIDKLSNHNKSGKIDRNAYDNQHGVWYQNSALLDIKHDTSSYIVEPHKNKPINERGLIKVLSMLTKTFKKIIKQHSDIRKIYTKLNNLDVEIMKNITDFTKKIAEIEQKYSFIMGVSKKIKEFKSKMDLKEEYFKLKDKEMSNNLIEFENQQKKFLLQQRQFYSIQKLMLDQNEKINMKQNLIAKTQSEISHRQYNFARILKKAKQIYIDNKYSSPIKTVTTTLNPKNNIVTTTESPNKATHTTTQESTSDSIKINLFSIPALNKLPNQDPFILNEKDKSPVDDLVYKYYFNNTFIDNLMKSKVLNNFMTTAGNTELTRNAKSKRDEDIVETTLLLPVKTKDIEGKLSREKRWIRHTQSVSKLKRKLRGKTNSENEDIKDEKPIRSKTLEGSMMKVDIAKTKLFSNKEKNDPFMIMAKSFCNEIGQNTNDQVLHWCMEKALRRLQFIDLKMPFTVPIQTDTSQMTTNGSPVTEPESNNNNIPRHNHEGIRNWIY</sequence>
<accession>A0A9P0CCT8</accession>
<reference evidence="2" key="1">
    <citation type="submission" date="2021-12" db="EMBL/GenBank/DDBJ databases">
        <authorList>
            <person name="King R."/>
        </authorList>
    </citation>
    <scope>NUCLEOTIDE SEQUENCE</scope>
</reference>
<feature type="compositionally biased region" description="Polar residues" evidence="1">
    <location>
        <begin position="547"/>
        <end position="569"/>
    </location>
</feature>
<dbReference type="Proteomes" id="UP001153714">
    <property type="component" value="Chromosome 6"/>
</dbReference>
<name>A0A9P0CCT8_9NEOP</name>
<dbReference type="EMBL" id="OU893337">
    <property type="protein sequence ID" value="CAH0761923.1"/>
    <property type="molecule type" value="Genomic_DNA"/>
</dbReference>
<dbReference type="OrthoDB" id="3936150at2759"/>
<organism evidence="2 3">
    <name type="scientific">Diatraea saccharalis</name>
    <name type="common">sugarcane borer</name>
    <dbReference type="NCBI Taxonomy" id="40085"/>
    <lineage>
        <taxon>Eukaryota</taxon>
        <taxon>Metazoa</taxon>
        <taxon>Ecdysozoa</taxon>
        <taxon>Arthropoda</taxon>
        <taxon>Hexapoda</taxon>
        <taxon>Insecta</taxon>
        <taxon>Pterygota</taxon>
        <taxon>Neoptera</taxon>
        <taxon>Endopterygota</taxon>
        <taxon>Lepidoptera</taxon>
        <taxon>Glossata</taxon>
        <taxon>Ditrysia</taxon>
        <taxon>Pyraloidea</taxon>
        <taxon>Crambidae</taxon>
        <taxon>Crambinae</taxon>
        <taxon>Diatraea</taxon>
    </lineage>
</organism>
<evidence type="ECO:0000313" key="2">
    <source>
        <dbReference type="EMBL" id="CAH0761923.1"/>
    </source>
</evidence>
<keyword evidence="3" id="KW-1185">Reference proteome</keyword>
<feature type="region of interest" description="Disordered" evidence="1">
    <location>
        <begin position="453"/>
        <end position="473"/>
    </location>
</feature>
<evidence type="ECO:0000256" key="1">
    <source>
        <dbReference type="SAM" id="MobiDB-lite"/>
    </source>
</evidence>
<feature type="region of interest" description="Disordered" evidence="1">
    <location>
        <begin position="547"/>
        <end position="571"/>
    </location>
</feature>
<proteinExistence type="predicted"/>
<gene>
    <name evidence="2" type="ORF">DIATSA_LOCUS11936</name>
</gene>
<evidence type="ECO:0000313" key="3">
    <source>
        <dbReference type="Proteomes" id="UP001153714"/>
    </source>
</evidence>